<gene>
    <name evidence="2" type="ORF">RFH47_14845</name>
</gene>
<comment type="caution">
    <text evidence="2">The sequence shown here is derived from an EMBL/GenBank/DDBJ whole genome shotgun (WGS) entry which is preliminary data.</text>
</comment>
<reference evidence="2" key="1">
    <citation type="submission" date="2023-08" db="EMBL/GenBank/DDBJ databases">
        <title>Emergence of clinically-relevant ST2 carbapenem-resistant Acinetobacter baumannii strains in hospital sewages in Zhejiang, East of China.</title>
        <authorList>
            <person name="Kaichao C."/>
            <person name="Zhang R."/>
        </authorList>
    </citation>
    <scope>NUCLEOTIDE SEQUENCE</scope>
    <source>
        <strain evidence="2">M-RB-37</strain>
    </source>
</reference>
<name>A0AAW8JBD4_9GAMM</name>
<evidence type="ECO:0000313" key="2">
    <source>
        <dbReference type="EMBL" id="MDQ8936998.1"/>
    </source>
</evidence>
<accession>A0AAW8JBD4</accession>
<dbReference type="InterPro" id="IPR019290">
    <property type="entry name" value="GlycosylTrfase-like_prok"/>
</dbReference>
<dbReference type="Gene3D" id="3.90.550.10">
    <property type="entry name" value="Spore Coat Polysaccharide Biosynthesis Protein SpsA, Chain A"/>
    <property type="match status" value="1"/>
</dbReference>
<dbReference type="RefSeq" id="WP_308982036.1">
    <property type="nucleotide sequence ID" value="NZ_JAVIDL010000043.1"/>
</dbReference>
<evidence type="ECO:0000259" key="1">
    <source>
        <dbReference type="Pfam" id="PF10111"/>
    </source>
</evidence>
<evidence type="ECO:0000313" key="3">
    <source>
        <dbReference type="Proteomes" id="UP001243844"/>
    </source>
</evidence>
<dbReference type="Proteomes" id="UP001243844">
    <property type="component" value="Unassembled WGS sequence"/>
</dbReference>
<dbReference type="Pfam" id="PF10111">
    <property type="entry name" value="Glyco_tranf_2_2"/>
    <property type="match status" value="1"/>
</dbReference>
<protein>
    <recommendedName>
        <fullName evidence="1">Glycosyltransferase 2-like prokaryotic type domain-containing protein</fullName>
    </recommendedName>
</protein>
<dbReference type="AlphaFoldDB" id="A0AAW8JBD4"/>
<dbReference type="EMBL" id="JAVIDL010000043">
    <property type="protein sequence ID" value="MDQ8936998.1"/>
    <property type="molecule type" value="Genomic_DNA"/>
</dbReference>
<sequence length="329" mass="37980">MIASPMNDLSIVVPLDFSRRSKDIYQRAITLANVLDATGITIIFGCAATPEKWVNKLKNKLENNTQVFIISCSDSQSQLAKLRNIAITQVTTPYVMFLDVDIVTNPEQILQALTAVKQSSTQLCMYPCLYLSAKGTRQLSKQNIAAFKQYYYQFKREWILHLAFPSSIIICDLQSVNAIQGFDESYKGHGYEDFDFMLRLFKHKQLIEYSAQVVIDEPYMAPMMATGFRALLAKAQLEQLLQPIYFLHAYHSKDKQENYYQLRQQNQILFLEKFTQLYKANAVISQSPDTLLLLNHFFQLLATHQKKPSEFTALWAEIPGHMFRKVRFI</sequence>
<organism evidence="2 3">
    <name type="scientific">Acinetobacter rudis</name>
    <dbReference type="NCBI Taxonomy" id="632955"/>
    <lineage>
        <taxon>Bacteria</taxon>
        <taxon>Pseudomonadati</taxon>
        <taxon>Pseudomonadota</taxon>
        <taxon>Gammaproteobacteria</taxon>
        <taxon>Moraxellales</taxon>
        <taxon>Moraxellaceae</taxon>
        <taxon>Acinetobacter</taxon>
    </lineage>
</organism>
<dbReference type="SUPFAM" id="SSF53448">
    <property type="entry name" value="Nucleotide-diphospho-sugar transferases"/>
    <property type="match status" value="1"/>
</dbReference>
<proteinExistence type="predicted"/>
<feature type="domain" description="Glycosyltransferase 2-like prokaryotic type" evidence="1">
    <location>
        <begin position="10"/>
        <end position="274"/>
    </location>
</feature>
<dbReference type="InterPro" id="IPR029044">
    <property type="entry name" value="Nucleotide-diphossugar_trans"/>
</dbReference>